<proteinExistence type="predicted"/>
<gene>
    <name evidence="6" type="ORF">GCM10022242_15660</name>
</gene>
<dbReference type="SUPFAM" id="SSF46565">
    <property type="entry name" value="Chaperone J-domain"/>
    <property type="match status" value="1"/>
</dbReference>
<dbReference type="Proteomes" id="UP001501821">
    <property type="component" value="Unassembled WGS sequence"/>
</dbReference>
<evidence type="ECO:0000256" key="4">
    <source>
        <dbReference type="SAM" id="Phobius"/>
    </source>
</evidence>
<dbReference type="InterPro" id="IPR001623">
    <property type="entry name" value="DnaJ_domain"/>
</dbReference>
<dbReference type="InterPro" id="IPR036869">
    <property type="entry name" value="J_dom_sf"/>
</dbReference>
<evidence type="ECO:0000259" key="5">
    <source>
        <dbReference type="PROSITE" id="PS50076"/>
    </source>
</evidence>
<feature type="compositionally biased region" description="Low complexity" evidence="3">
    <location>
        <begin position="71"/>
        <end position="95"/>
    </location>
</feature>
<feature type="compositionally biased region" description="Acidic residues" evidence="3">
    <location>
        <begin position="96"/>
        <end position="106"/>
    </location>
</feature>
<organism evidence="6 7">
    <name type="scientific">Nocardioides panacisoli</name>
    <dbReference type="NCBI Taxonomy" id="627624"/>
    <lineage>
        <taxon>Bacteria</taxon>
        <taxon>Bacillati</taxon>
        <taxon>Actinomycetota</taxon>
        <taxon>Actinomycetes</taxon>
        <taxon>Propionibacteriales</taxon>
        <taxon>Nocardioidaceae</taxon>
        <taxon>Nocardioides</taxon>
    </lineage>
</organism>
<evidence type="ECO:0000256" key="3">
    <source>
        <dbReference type="SAM" id="MobiDB-lite"/>
    </source>
</evidence>
<keyword evidence="2 4" id="KW-0472">Membrane</keyword>
<evidence type="ECO:0000256" key="1">
    <source>
        <dbReference type="ARBA" id="ARBA00004370"/>
    </source>
</evidence>
<feature type="domain" description="J" evidence="5">
    <location>
        <begin position="4"/>
        <end position="61"/>
    </location>
</feature>
<dbReference type="PROSITE" id="PS50076">
    <property type="entry name" value="DNAJ_2"/>
    <property type="match status" value="1"/>
</dbReference>
<evidence type="ECO:0000256" key="2">
    <source>
        <dbReference type="ARBA" id="ARBA00023136"/>
    </source>
</evidence>
<dbReference type="PRINTS" id="PR00625">
    <property type="entry name" value="JDOMAIN"/>
</dbReference>
<dbReference type="EMBL" id="BAABAH010000004">
    <property type="protein sequence ID" value="GAA3814344.1"/>
    <property type="molecule type" value="Genomic_DNA"/>
</dbReference>
<keyword evidence="4" id="KW-1133">Transmembrane helix</keyword>
<comment type="subcellular location">
    <subcellularLocation>
        <location evidence="1">Membrane</location>
    </subcellularLocation>
</comment>
<accession>A0ABP7IBH5</accession>
<evidence type="ECO:0000313" key="7">
    <source>
        <dbReference type="Proteomes" id="UP001501821"/>
    </source>
</evidence>
<keyword evidence="7" id="KW-1185">Reference proteome</keyword>
<sequence length="293" mass="31034">MSPNLYDLLDVDESASRDEVRAAWQAATRDLDPTDRRFRAYNDAAAVLLDDEKRAAYDAELSAARAEDGPEAVAEPVPAAAPTVPAAAPTVPAAAPDEDADQDDTGSDSSGPAAPAGGPSWAVVAPVVALAVLSVALLLWIWLLPGGHSDESPHDLQQQADTAEEAGRSAQQAASEMVPVVLAYDYRTFDDDEAKARAYLTDDFAAQRTKLLDGLKKDVVKGKVTVSATASETGLTRISDDGSKAQVVVYVDQESRHGDSAPQPLHMWATFTLVKGDDGDWLLDGICTDQECT</sequence>
<comment type="caution">
    <text evidence="6">The sequence shown here is derived from an EMBL/GenBank/DDBJ whole genome shotgun (WGS) entry which is preliminary data.</text>
</comment>
<evidence type="ECO:0000313" key="6">
    <source>
        <dbReference type="EMBL" id="GAA3814344.1"/>
    </source>
</evidence>
<protein>
    <recommendedName>
        <fullName evidence="5">J domain-containing protein</fullName>
    </recommendedName>
</protein>
<dbReference type="Gene3D" id="1.10.287.110">
    <property type="entry name" value="DnaJ domain"/>
    <property type="match status" value="1"/>
</dbReference>
<dbReference type="PANTHER" id="PTHR37042">
    <property type="entry name" value="OUTER MEMBRANE PROTEIN RV1973"/>
    <property type="match status" value="1"/>
</dbReference>
<dbReference type="PANTHER" id="PTHR37042:SF4">
    <property type="entry name" value="OUTER MEMBRANE PROTEIN RV1973"/>
    <property type="match status" value="1"/>
</dbReference>
<feature type="transmembrane region" description="Helical" evidence="4">
    <location>
        <begin position="121"/>
        <end position="144"/>
    </location>
</feature>
<feature type="region of interest" description="Disordered" evidence="3">
    <location>
        <begin position="151"/>
        <end position="172"/>
    </location>
</feature>
<dbReference type="RefSeq" id="WP_344774047.1">
    <property type="nucleotide sequence ID" value="NZ_BAABAH010000004.1"/>
</dbReference>
<name>A0ABP7IBH5_9ACTN</name>
<feature type="compositionally biased region" description="Low complexity" evidence="3">
    <location>
        <begin position="107"/>
        <end position="118"/>
    </location>
</feature>
<feature type="region of interest" description="Disordered" evidence="3">
    <location>
        <begin position="62"/>
        <end position="118"/>
    </location>
</feature>
<keyword evidence="4" id="KW-0812">Transmembrane</keyword>
<reference evidence="7" key="1">
    <citation type="journal article" date="2019" name="Int. J. Syst. Evol. Microbiol.">
        <title>The Global Catalogue of Microorganisms (GCM) 10K type strain sequencing project: providing services to taxonomists for standard genome sequencing and annotation.</title>
        <authorList>
            <consortium name="The Broad Institute Genomics Platform"/>
            <consortium name="The Broad Institute Genome Sequencing Center for Infectious Disease"/>
            <person name="Wu L."/>
            <person name="Ma J."/>
        </authorList>
    </citation>
    <scope>NUCLEOTIDE SEQUENCE [LARGE SCALE GENOMIC DNA]</scope>
    <source>
        <strain evidence="7">JCM 16953</strain>
    </source>
</reference>